<dbReference type="Pfam" id="PF18701">
    <property type="entry name" value="DUF5641"/>
    <property type="match status" value="1"/>
</dbReference>
<dbReference type="PANTHER" id="PTHR47331:SF1">
    <property type="entry name" value="GAG-LIKE PROTEIN"/>
    <property type="match status" value="1"/>
</dbReference>
<protein>
    <submittedName>
        <fullName evidence="3">Uncharacterized protein LOC115891216</fullName>
    </submittedName>
</protein>
<feature type="domain" description="Integrase catalytic" evidence="1">
    <location>
        <begin position="1"/>
        <end position="202"/>
    </location>
</feature>
<dbReference type="InterPro" id="IPR036397">
    <property type="entry name" value="RNaseH_sf"/>
</dbReference>
<dbReference type="KEGG" id="soy:115891216"/>
<dbReference type="InterPro" id="IPR001584">
    <property type="entry name" value="Integrase_cat-core"/>
</dbReference>
<name>A0A6J2YXB8_SITOR</name>
<accession>A0A6J2YXB8</accession>
<reference evidence="3" key="1">
    <citation type="submission" date="2025-08" db="UniProtKB">
        <authorList>
            <consortium name="RefSeq"/>
        </authorList>
    </citation>
    <scope>IDENTIFICATION</scope>
    <source>
        <tissue evidence="3">Gonads</tissue>
    </source>
</reference>
<dbReference type="InterPro" id="IPR012337">
    <property type="entry name" value="RNaseH-like_sf"/>
</dbReference>
<organism evidence="2 3">
    <name type="scientific">Sitophilus oryzae</name>
    <name type="common">Rice weevil</name>
    <name type="synonym">Curculio oryzae</name>
    <dbReference type="NCBI Taxonomy" id="7048"/>
    <lineage>
        <taxon>Eukaryota</taxon>
        <taxon>Metazoa</taxon>
        <taxon>Ecdysozoa</taxon>
        <taxon>Arthropoda</taxon>
        <taxon>Hexapoda</taxon>
        <taxon>Insecta</taxon>
        <taxon>Pterygota</taxon>
        <taxon>Neoptera</taxon>
        <taxon>Endopterygota</taxon>
        <taxon>Coleoptera</taxon>
        <taxon>Polyphaga</taxon>
        <taxon>Cucujiformia</taxon>
        <taxon>Curculionidae</taxon>
        <taxon>Dryophthorinae</taxon>
        <taxon>Sitophilus</taxon>
    </lineage>
</organism>
<dbReference type="PROSITE" id="PS50994">
    <property type="entry name" value="INTEGRASE"/>
    <property type="match status" value="1"/>
</dbReference>
<evidence type="ECO:0000313" key="2">
    <source>
        <dbReference type="Proteomes" id="UP000504635"/>
    </source>
</evidence>
<evidence type="ECO:0000313" key="3">
    <source>
        <dbReference type="RefSeq" id="XP_030767500.1"/>
    </source>
</evidence>
<gene>
    <name evidence="3" type="primary">LOC115891216</name>
</gene>
<dbReference type="RefSeq" id="XP_030767500.1">
    <property type="nucleotide sequence ID" value="XM_030911640.1"/>
</dbReference>
<sequence>MGDLPEVRVNTFGVFENVGTDYGGPFYIKNKKGRGATTSKAYLCLFICMSTKAVHLELVSDLTSECFIAALNRFTSRRGKPKNIYSDNGLNYVGANRELSQVYNFLNENAAYLGNKLADENIFWHFIPANSPTFGGLWEAGIKSAKHHIKRVIGNTPLTFEEFGTFLVQIEGILNSRPLCPLTEDPEDCASLTPAHFLNGRTITSTPQHNLTDVAENRLSRWQHIQAMVQHYWQRWQKEYLGELQTRTKWRRRFDEIIKVGSMVLIKDDNVPVLEWRLGRVTELHSGADGVVRVVTVKGQFGSLKRAINRICVLPVETEI</sequence>
<dbReference type="InterPro" id="IPR040676">
    <property type="entry name" value="DUF5641"/>
</dbReference>
<dbReference type="GO" id="GO:0015074">
    <property type="term" value="P:DNA integration"/>
    <property type="evidence" value="ECO:0007669"/>
    <property type="project" value="InterPro"/>
</dbReference>
<dbReference type="AlphaFoldDB" id="A0A6J2YXB8"/>
<dbReference type="GO" id="GO:0003676">
    <property type="term" value="F:nucleic acid binding"/>
    <property type="evidence" value="ECO:0007669"/>
    <property type="project" value="InterPro"/>
</dbReference>
<keyword evidence="2" id="KW-1185">Reference proteome</keyword>
<dbReference type="OrthoDB" id="6766792at2759"/>
<dbReference type="Gene3D" id="3.30.420.10">
    <property type="entry name" value="Ribonuclease H-like superfamily/Ribonuclease H"/>
    <property type="match status" value="1"/>
</dbReference>
<dbReference type="GeneID" id="115891216"/>
<dbReference type="SUPFAM" id="SSF53098">
    <property type="entry name" value="Ribonuclease H-like"/>
    <property type="match status" value="1"/>
</dbReference>
<dbReference type="PANTHER" id="PTHR47331">
    <property type="entry name" value="PHD-TYPE DOMAIN-CONTAINING PROTEIN"/>
    <property type="match status" value="1"/>
</dbReference>
<evidence type="ECO:0000259" key="1">
    <source>
        <dbReference type="PROSITE" id="PS50994"/>
    </source>
</evidence>
<dbReference type="InParanoid" id="A0A6J2YXB8"/>
<proteinExistence type="predicted"/>
<dbReference type="Proteomes" id="UP000504635">
    <property type="component" value="Unplaced"/>
</dbReference>